<dbReference type="PANTHER" id="PTHR42951:SF17">
    <property type="entry name" value="METALLO-BETA-LACTAMASE DOMAIN-CONTAINING PROTEIN"/>
    <property type="match status" value="1"/>
</dbReference>
<dbReference type="SMART" id="SM00849">
    <property type="entry name" value="Lactamase_B"/>
    <property type="match status" value="1"/>
</dbReference>
<evidence type="ECO:0000313" key="3">
    <source>
        <dbReference type="Proteomes" id="UP000572051"/>
    </source>
</evidence>
<dbReference type="Gene3D" id="3.60.15.10">
    <property type="entry name" value="Ribonuclease Z/Hydroxyacylglutathione hydrolase-like"/>
    <property type="match status" value="1"/>
</dbReference>
<keyword evidence="2" id="KW-0378">Hydrolase</keyword>
<reference evidence="2 3" key="1">
    <citation type="submission" date="2020-07" db="EMBL/GenBank/DDBJ databases">
        <title>Sequencing the genomes of 1000 actinobacteria strains.</title>
        <authorList>
            <person name="Klenk H.-P."/>
        </authorList>
    </citation>
    <scope>NUCLEOTIDE SEQUENCE [LARGE SCALE GENOMIC DNA]</scope>
    <source>
        <strain evidence="2 3">DSM 44442</strain>
    </source>
</reference>
<dbReference type="RefSeq" id="WP_179826121.1">
    <property type="nucleotide sequence ID" value="NZ_JACCFS010000001.1"/>
</dbReference>
<dbReference type="PANTHER" id="PTHR42951">
    <property type="entry name" value="METALLO-BETA-LACTAMASE DOMAIN-CONTAINING"/>
    <property type="match status" value="1"/>
</dbReference>
<dbReference type="SUPFAM" id="SSF56281">
    <property type="entry name" value="Metallo-hydrolase/oxidoreductase"/>
    <property type="match status" value="1"/>
</dbReference>
<proteinExistence type="predicted"/>
<evidence type="ECO:0000313" key="2">
    <source>
        <dbReference type="EMBL" id="NYJ36302.1"/>
    </source>
</evidence>
<dbReference type="AlphaFoldDB" id="A0A7Z0JBX4"/>
<gene>
    <name evidence="2" type="ORF">HNR10_004183</name>
</gene>
<name>A0A7Z0JBX4_9ACTN</name>
<feature type="domain" description="Metallo-beta-lactamase" evidence="1">
    <location>
        <begin position="12"/>
        <end position="206"/>
    </location>
</feature>
<dbReference type="InterPro" id="IPR050855">
    <property type="entry name" value="NDM-1-like"/>
</dbReference>
<dbReference type="EMBL" id="JACCFS010000001">
    <property type="protein sequence ID" value="NYJ36302.1"/>
    <property type="molecule type" value="Genomic_DNA"/>
</dbReference>
<comment type="caution">
    <text evidence="2">The sequence shown here is derived from an EMBL/GenBank/DDBJ whole genome shotgun (WGS) entry which is preliminary data.</text>
</comment>
<dbReference type="Pfam" id="PF00753">
    <property type="entry name" value="Lactamase_B"/>
    <property type="match status" value="1"/>
</dbReference>
<keyword evidence="3" id="KW-1185">Reference proteome</keyword>
<dbReference type="GO" id="GO:0016787">
    <property type="term" value="F:hydrolase activity"/>
    <property type="evidence" value="ECO:0007669"/>
    <property type="project" value="UniProtKB-KW"/>
</dbReference>
<organism evidence="2 3">
    <name type="scientific">Nocardiopsis aegyptia</name>
    <dbReference type="NCBI Taxonomy" id="220378"/>
    <lineage>
        <taxon>Bacteria</taxon>
        <taxon>Bacillati</taxon>
        <taxon>Actinomycetota</taxon>
        <taxon>Actinomycetes</taxon>
        <taxon>Streptosporangiales</taxon>
        <taxon>Nocardiopsidaceae</taxon>
        <taxon>Nocardiopsis</taxon>
    </lineage>
</organism>
<dbReference type="InterPro" id="IPR036866">
    <property type="entry name" value="RibonucZ/Hydroxyglut_hydro"/>
</dbReference>
<sequence length="230" mass="24769">MRSPVVPLPLGASTAYAVRGERTVLVDTGFAGGERRLLRRLTRAGVDPGSVSLIVLTHCHPDHAGGAARIGRELGVPVAVHEAEAHWAESGISVLYKPLNTFGRLLARTLDTRFPAFTPDLVLTDGTALDRYGVPLDVLHTPGHTPGSVTLLHRESGDALVGDLLAGSMVRRDRPGLPFLAQDTSRLRDGVRRLLDEGPHRLHFGHGRPAALAASRARIERIARPETPMQ</sequence>
<dbReference type="InterPro" id="IPR001279">
    <property type="entry name" value="Metallo-B-lactamas"/>
</dbReference>
<accession>A0A7Z0JBX4</accession>
<dbReference type="Proteomes" id="UP000572051">
    <property type="component" value="Unassembled WGS sequence"/>
</dbReference>
<protein>
    <submittedName>
        <fullName evidence="2">Glyoxylase-like metal-dependent hydrolase (Beta-lactamase superfamily II)</fullName>
    </submittedName>
</protein>
<evidence type="ECO:0000259" key="1">
    <source>
        <dbReference type="SMART" id="SM00849"/>
    </source>
</evidence>